<gene>
    <name evidence="1" type="ORF">LXT13_07745</name>
</gene>
<accession>A0ABS8XUD7</accession>
<evidence type="ECO:0000313" key="1">
    <source>
        <dbReference type="EMBL" id="MCE4554338.1"/>
    </source>
</evidence>
<dbReference type="RefSeq" id="WP_233371264.1">
    <property type="nucleotide sequence ID" value="NZ_JAJTWU010000003.1"/>
</dbReference>
<reference evidence="1 2" key="1">
    <citation type="submission" date="2021-12" db="EMBL/GenBank/DDBJ databases">
        <title>Genome seq of P8.</title>
        <authorList>
            <person name="Seo T."/>
        </authorList>
    </citation>
    <scope>NUCLEOTIDE SEQUENCE [LARGE SCALE GENOMIC DNA]</scope>
    <source>
        <strain evidence="1 2">P8</strain>
    </source>
</reference>
<proteinExistence type="predicted"/>
<comment type="caution">
    <text evidence="1">The sequence shown here is derived from an EMBL/GenBank/DDBJ whole genome shotgun (WGS) entry which is preliminary data.</text>
</comment>
<dbReference type="EMBL" id="JAJTWU010000003">
    <property type="protein sequence ID" value="MCE4554338.1"/>
    <property type="molecule type" value="Genomic_DNA"/>
</dbReference>
<evidence type="ECO:0000313" key="2">
    <source>
        <dbReference type="Proteomes" id="UP001200741"/>
    </source>
</evidence>
<name>A0ABS8XUD7_9BURK</name>
<dbReference type="Proteomes" id="UP001200741">
    <property type="component" value="Unassembled WGS sequence"/>
</dbReference>
<sequence length="88" mass="9531">MTAKSELSRTSSPMHYFAKAEGLPEQILCVRLVATPRDTWGLGAGNCRLSVLVTAAGGEALPPGPQDRVIPYRDRCTTDLTMSVRGRK</sequence>
<organism evidence="1 2">
    <name type="scientific">Pelomonas cellulosilytica</name>
    <dbReference type="NCBI Taxonomy" id="2906762"/>
    <lineage>
        <taxon>Bacteria</taxon>
        <taxon>Pseudomonadati</taxon>
        <taxon>Pseudomonadota</taxon>
        <taxon>Betaproteobacteria</taxon>
        <taxon>Burkholderiales</taxon>
        <taxon>Sphaerotilaceae</taxon>
        <taxon>Roseateles</taxon>
    </lineage>
</organism>
<keyword evidence="2" id="KW-1185">Reference proteome</keyword>
<protein>
    <submittedName>
        <fullName evidence="1">Uncharacterized protein</fullName>
    </submittedName>
</protein>